<dbReference type="STRING" id="98403.A0A151GRW0"/>
<dbReference type="InterPro" id="IPR055304">
    <property type="entry name" value="CHCHD2/10-like"/>
</dbReference>
<dbReference type="RefSeq" id="XP_040659188.1">
    <property type="nucleotide sequence ID" value="XM_040798305.1"/>
</dbReference>
<protein>
    <submittedName>
        <fullName evidence="2">CHCH domain protein</fullName>
    </submittedName>
</protein>
<gene>
    <name evidence="2" type="ORF">DCS_00970</name>
</gene>
<dbReference type="AlphaFoldDB" id="A0A151GRW0"/>
<dbReference type="PANTHER" id="PTHR13523">
    <property type="entry name" value="COILED-COIL-HELIX-COILED-COIL-HELIX DOMAIN CONTAINING 2/NUR77"/>
    <property type="match status" value="1"/>
</dbReference>
<dbReference type="InterPro" id="IPR009069">
    <property type="entry name" value="Cys_alpha_HP_mot_SF"/>
</dbReference>
<proteinExistence type="predicted"/>
<dbReference type="FunCoup" id="A0A151GRW0">
    <property type="interactions" value="185"/>
</dbReference>
<dbReference type="EMBL" id="LAYC01000001">
    <property type="protein sequence ID" value="KYK59836.1"/>
    <property type="molecule type" value="Genomic_DNA"/>
</dbReference>
<dbReference type="SUPFAM" id="SSF47072">
    <property type="entry name" value="Cysteine alpha-hairpin motif"/>
    <property type="match status" value="1"/>
</dbReference>
<feature type="region of interest" description="Disordered" evidence="1">
    <location>
        <begin position="74"/>
        <end position="139"/>
    </location>
</feature>
<dbReference type="InParanoid" id="A0A151GRW0"/>
<comment type="caution">
    <text evidence="2">The sequence shown here is derived from an EMBL/GenBank/DDBJ whole genome shotgun (WGS) entry which is preliminary data.</text>
</comment>
<reference evidence="2 3" key="1">
    <citation type="journal article" date="2016" name="Sci. Rep.">
        <title>Insights into Adaptations to a Near-Obligate Nematode Endoparasitic Lifestyle from the Finished Genome of Drechmeria coniospora.</title>
        <authorList>
            <person name="Zhang L."/>
            <person name="Zhou Z."/>
            <person name="Guo Q."/>
            <person name="Fokkens L."/>
            <person name="Miskei M."/>
            <person name="Pocsi I."/>
            <person name="Zhang W."/>
            <person name="Chen M."/>
            <person name="Wang L."/>
            <person name="Sun Y."/>
            <person name="Donzelli B.G."/>
            <person name="Gibson D.M."/>
            <person name="Nelson D.R."/>
            <person name="Luo J.G."/>
            <person name="Rep M."/>
            <person name="Liu H."/>
            <person name="Yang S."/>
            <person name="Wang J."/>
            <person name="Krasnoff S.B."/>
            <person name="Xu Y."/>
            <person name="Molnar I."/>
            <person name="Lin M."/>
        </authorList>
    </citation>
    <scope>NUCLEOTIDE SEQUENCE [LARGE SCALE GENOMIC DNA]</scope>
    <source>
        <strain evidence="2 3">ARSEF 6962</strain>
    </source>
</reference>
<evidence type="ECO:0000313" key="2">
    <source>
        <dbReference type="EMBL" id="KYK59836.1"/>
    </source>
</evidence>
<feature type="compositionally biased region" description="Low complexity" evidence="1">
    <location>
        <begin position="74"/>
        <end position="89"/>
    </location>
</feature>
<evidence type="ECO:0000256" key="1">
    <source>
        <dbReference type="SAM" id="MobiDB-lite"/>
    </source>
</evidence>
<dbReference type="Proteomes" id="UP000076580">
    <property type="component" value="Chromosome 01"/>
</dbReference>
<keyword evidence="3" id="KW-1185">Reference proteome</keyword>
<organism evidence="2 3">
    <name type="scientific">Drechmeria coniospora</name>
    <name type="common">Nematophagous fungus</name>
    <name type="synonym">Meria coniospora</name>
    <dbReference type="NCBI Taxonomy" id="98403"/>
    <lineage>
        <taxon>Eukaryota</taxon>
        <taxon>Fungi</taxon>
        <taxon>Dikarya</taxon>
        <taxon>Ascomycota</taxon>
        <taxon>Pezizomycotina</taxon>
        <taxon>Sordariomycetes</taxon>
        <taxon>Hypocreomycetidae</taxon>
        <taxon>Hypocreales</taxon>
        <taxon>Ophiocordycipitaceae</taxon>
        <taxon>Drechmeria</taxon>
    </lineage>
</organism>
<dbReference type="GO" id="GO:0005634">
    <property type="term" value="C:nucleus"/>
    <property type="evidence" value="ECO:0007669"/>
    <property type="project" value="TreeGrafter"/>
</dbReference>
<feature type="compositionally biased region" description="Low complexity" evidence="1">
    <location>
        <begin position="99"/>
        <end position="138"/>
    </location>
</feature>
<dbReference type="GO" id="GO:0005739">
    <property type="term" value="C:mitochondrion"/>
    <property type="evidence" value="ECO:0007669"/>
    <property type="project" value="TreeGrafter"/>
</dbReference>
<dbReference type="GO" id="GO:0007005">
    <property type="term" value="P:mitochondrion organization"/>
    <property type="evidence" value="ECO:0007669"/>
    <property type="project" value="InterPro"/>
</dbReference>
<dbReference type="GeneID" id="63713613"/>
<evidence type="ECO:0000313" key="3">
    <source>
        <dbReference type="Proteomes" id="UP000076580"/>
    </source>
</evidence>
<accession>A0A151GRW0</accession>
<dbReference type="PANTHER" id="PTHR13523:SF2">
    <property type="entry name" value="COILED-COIL-HELIX-COILED-COIL-HELIX DOMAIN CONTAINING 2, ISOFORM A-RELATED"/>
    <property type="match status" value="1"/>
</dbReference>
<sequence length="238" mass="24519">MYLYSVPGIVNLPATATPLAPWDPTPRMQIAALSLAGRFLTPLVASSKLPRRQPESLPSTPHLLNSLSLRSSTTAYPAYPSPTTTTTAAVMPRQRSVGRAPSRPTAAAAPAPQQHRPATTMAAPPTHAAPPQQMAPAPVQSAGPGLFGQMASTAAGVAIGSSVGHAIGGLFSGGSSAEAAPQQPVQAQAAQPQQQYGNNCQGAAQQFTKCLDDNGGNMQICNWYLEQLKACQAAAAPY</sequence>
<name>A0A151GRW0_DRECN</name>